<feature type="compositionally biased region" description="Acidic residues" evidence="1">
    <location>
        <begin position="42"/>
        <end position="52"/>
    </location>
</feature>
<sequence>MYSQLGREFPGFVPQLKKALRDHVERAAEDWATNFADNSAGDSDDGSADDSDGASTIPPTLPEMIKWRSGQSWRFEVDNVKEAMRFAHEFYGGFGRIDRSGVCGHMLRDRWDGCFSDISGAISFCLKLLAEKEPSEFATLVYERLPDWADTIPAHQFLSMGFEHWAIPSHSEVSAMVKRFHLDDAWEILDLWHHTPPRDPDTGDYLSDDAYLNNTLPKPYGIRCREKIRFSAAAAAIRFLRRLSTDQRIRIRNLILHEDLPSVNAASAHAHGLAPFFKENHLLRVERRVSVLGCILAPCGKPAAAATTLQNPPEDGGKMTNKVFLGRLAHWLFDALAVTRVGIPAESFTFVLEAGPYSDYCSDVFQQLVHRDIAWYRAYNACLDRGFLQIHPRLRRLNTYMIQGGFEEAVELLVNQTSILRCDFNPGFAWNFEPLVDETKELNALLWTEKWDYRKPLLFMDLPSSLKQEDVLADNFEIQTEDDYLQPVSCTEHNNLPVQTTPGLE</sequence>
<name>A0A8H4WYC6_9HYPO</name>
<evidence type="ECO:0000313" key="2">
    <source>
        <dbReference type="EMBL" id="KAF4954394.1"/>
    </source>
</evidence>
<dbReference type="Proteomes" id="UP000622797">
    <property type="component" value="Unassembled WGS sequence"/>
</dbReference>
<gene>
    <name evidence="2" type="ORF">FSARC_12148</name>
</gene>
<organism evidence="2 3">
    <name type="scientific">Fusarium sarcochroum</name>
    <dbReference type="NCBI Taxonomy" id="1208366"/>
    <lineage>
        <taxon>Eukaryota</taxon>
        <taxon>Fungi</taxon>
        <taxon>Dikarya</taxon>
        <taxon>Ascomycota</taxon>
        <taxon>Pezizomycotina</taxon>
        <taxon>Sordariomycetes</taxon>
        <taxon>Hypocreomycetidae</taxon>
        <taxon>Hypocreales</taxon>
        <taxon>Nectriaceae</taxon>
        <taxon>Fusarium</taxon>
        <taxon>Fusarium lateritium species complex</taxon>
    </lineage>
</organism>
<evidence type="ECO:0000313" key="3">
    <source>
        <dbReference type="Proteomes" id="UP000622797"/>
    </source>
</evidence>
<feature type="region of interest" description="Disordered" evidence="1">
    <location>
        <begin position="32"/>
        <end position="61"/>
    </location>
</feature>
<protein>
    <submittedName>
        <fullName evidence="2">Uncharacterized protein</fullName>
    </submittedName>
</protein>
<dbReference type="AlphaFoldDB" id="A0A8H4WYC6"/>
<keyword evidence="3" id="KW-1185">Reference proteome</keyword>
<comment type="caution">
    <text evidence="2">The sequence shown here is derived from an EMBL/GenBank/DDBJ whole genome shotgun (WGS) entry which is preliminary data.</text>
</comment>
<reference evidence="2" key="1">
    <citation type="journal article" date="2020" name="BMC Genomics">
        <title>Correction to: Identification and distribution of gene clusters required for synthesis of sphingolipid metabolism inhibitors in diverse species of the filamentous fungus Fusarium.</title>
        <authorList>
            <person name="Kim H.S."/>
            <person name="Lohmar J.M."/>
            <person name="Busman M."/>
            <person name="Brown D.W."/>
            <person name="Naumann T.A."/>
            <person name="Divon H.H."/>
            <person name="Lysoe E."/>
            <person name="Uhlig S."/>
            <person name="Proctor R.H."/>
        </authorList>
    </citation>
    <scope>NUCLEOTIDE SEQUENCE</scope>
    <source>
        <strain evidence="2">NRRL 20472</strain>
    </source>
</reference>
<reference evidence="2" key="2">
    <citation type="submission" date="2020-05" db="EMBL/GenBank/DDBJ databases">
        <authorList>
            <person name="Kim H.-S."/>
            <person name="Proctor R.H."/>
            <person name="Brown D.W."/>
        </authorList>
    </citation>
    <scope>NUCLEOTIDE SEQUENCE</scope>
    <source>
        <strain evidence="2">NRRL 20472</strain>
    </source>
</reference>
<proteinExistence type="predicted"/>
<dbReference type="OrthoDB" id="5062850at2759"/>
<evidence type="ECO:0000256" key="1">
    <source>
        <dbReference type="SAM" id="MobiDB-lite"/>
    </source>
</evidence>
<accession>A0A8H4WYC6</accession>
<dbReference type="EMBL" id="JABEXW010000814">
    <property type="protein sequence ID" value="KAF4954394.1"/>
    <property type="molecule type" value="Genomic_DNA"/>
</dbReference>